<organism evidence="2 3">
    <name type="scientific">Microlunatus spumicola</name>
    <dbReference type="NCBI Taxonomy" id="81499"/>
    <lineage>
        <taxon>Bacteria</taxon>
        <taxon>Bacillati</taxon>
        <taxon>Actinomycetota</taxon>
        <taxon>Actinomycetes</taxon>
        <taxon>Propionibacteriales</taxon>
        <taxon>Propionibacteriaceae</taxon>
        <taxon>Microlunatus</taxon>
    </lineage>
</organism>
<comment type="caution">
    <text evidence="2">The sequence shown here is derived from an EMBL/GenBank/DDBJ whole genome shotgun (WGS) entry which is preliminary data.</text>
</comment>
<gene>
    <name evidence="2" type="ORF">GCM10022197_25040</name>
</gene>
<evidence type="ECO:0008006" key="4">
    <source>
        <dbReference type="Google" id="ProtNLM"/>
    </source>
</evidence>
<feature type="region of interest" description="Disordered" evidence="1">
    <location>
        <begin position="1"/>
        <end position="115"/>
    </location>
</feature>
<keyword evidence="3" id="KW-1185">Reference proteome</keyword>
<feature type="compositionally biased region" description="Basic and acidic residues" evidence="1">
    <location>
        <begin position="79"/>
        <end position="97"/>
    </location>
</feature>
<evidence type="ECO:0000256" key="1">
    <source>
        <dbReference type="SAM" id="MobiDB-lite"/>
    </source>
</evidence>
<accession>A0ABP6XJ05</accession>
<feature type="compositionally biased region" description="Basic and acidic residues" evidence="1">
    <location>
        <begin position="8"/>
        <end position="19"/>
    </location>
</feature>
<protein>
    <recommendedName>
        <fullName evidence="4">MT0933-like antitoxin protein</fullName>
    </recommendedName>
</protein>
<evidence type="ECO:0000313" key="2">
    <source>
        <dbReference type="EMBL" id="GAA3567849.1"/>
    </source>
</evidence>
<proteinExistence type="predicted"/>
<reference evidence="3" key="1">
    <citation type="journal article" date="2019" name="Int. J. Syst. Evol. Microbiol.">
        <title>The Global Catalogue of Microorganisms (GCM) 10K type strain sequencing project: providing services to taxonomists for standard genome sequencing and annotation.</title>
        <authorList>
            <consortium name="The Broad Institute Genomics Platform"/>
            <consortium name="The Broad Institute Genome Sequencing Center for Infectious Disease"/>
            <person name="Wu L."/>
            <person name="Ma J."/>
        </authorList>
    </citation>
    <scope>NUCLEOTIDE SEQUENCE [LARGE SCALE GENOMIC DNA]</scope>
    <source>
        <strain evidence="3">JCM 16540</strain>
    </source>
</reference>
<dbReference type="EMBL" id="BAAAYR010000002">
    <property type="protein sequence ID" value="GAA3567849.1"/>
    <property type="molecule type" value="Genomic_DNA"/>
</dbReference>
<feature type="compositionally biased region" description="Low complexity" evidence="1">
    <location>
        <begin position="25"/>
        <end position="41"/>
    </location>
</feature>
<sequence length="115" mass="11544">MTGMGVFDKVREFAEHLSEPDEGPAKGSPAAAAGGSVGSTPDGAPGEASEAGSSLDNPQAAFGGADAVPGTPDATPSTRLDEGGEEKPKHEDRRSEDIAGLAPSENVPNSERDDV</sequence>
<evidence type="ECO:0000313" key="3">
    <source>
        <dbReference type="Proteomes" id="UP001500767"/>
    </source>
</evidence>
<name>A0ABP6XJ05_9ACTN</name>
<dbReference type="Proteomes" id="UP001500767">
    <property type="component" value="Unassembled WGS sequence"/>
</dbReference>